<name>A0A0C5WCF2_9FLAO</name>
<keyword evidence="1" id="KW-0732">Signal</keyword>
<evidence type="ECO:0000256" key="1">
    <source>
        <dbReference type="SAM" id="SignalP"/>
    </source>
</evidence>
<gene>
    <name evidence="2" type="ORF">AW14_01335</name>
</gene>
<dbReference type="HOGENOM" id="CLU_1609670_0_0_10"/>
<evidence type="ECO:0000313" key="2">
    <source>
        <dbReference type="EMBL" id="AJR04713.1"/>
    </source>
</evidence>
<evidence type="ECO:0008006" key="4">
    <source>
        <dbReference type="Google" id="ProtNLM"/>
    </source>
</evidence>
<sequence length="165" mass="18901">MVIKIRKYLCLAVFTAILCACASKKVVIDKQTEPVTNPKLIFLNYKVSQNDAHQKNMQFVSYNIVEGSFKNSSFMFTDHPEIGDLKCIQLNKDSIPTDFIFIKNPLFKTIEYLNDSLIFDSKIMRLKNTTLSFKLPLHTETKFIAIKEVIDSLQSTKPLITTTLN</sequence>
<accession>A0A0C5WCF2</accession>
<dbReference type="KEGG" id="sze:AW14_01335"/>
<dbReference type="Proteomes" id="UP000032229">
    <property type="component" value="Chromosome"/>
</dbReference>
<feature type="signal peptide" evidence="1">
    <location>
        <begin position="1"/>
        <end position="22"/>
    </location>
</feature>
<dbReference type="PROSITE" id="PS51257">
    <property type="entry name" value="PROKAR_LIPOPROTEIN"/>
    <property type="match status" value="1"/>
</dbReference>
<protein>
    <recommendedName>
        <fullName evidence="4">Lipoprotein</fullName>
    </recommendedName>
</protein>
<feature type="chain" id="PRO_5002184294" description="Lipoprotein" evidence="1">
    <location>
        <begin position="23"/>
        <end position="165"/>
    </location>
</feature>
<keyword evidence="3" id="KW-1185">Reference proteome</keyword>
<dbReference type="EMBL" id="CP007202">
    <property type="protein sequence ID" value="AJR04713.1"/>
    <property type="molecule type" value="Genomic_DNA"/>
</dbReference>
<reference evidence="2 3" key="1">
    <citation type="submission" date="2014-02" db="EMBL/GenBank/DDBJ databases">
        <authorList>
            <person name="Young C.-C."/>
            <person name="Hameed A."/>
            <person name="Huang H.-C."/>
            <person name="Shahina M."/>
        </authorList>
    </citation>
    <scope>NUCLEOTIDE SEQUENCE [LARGE SCALE GENOMIC DNA]</scope>
    <source>
        <strain evidence="2 3">CC-SAMT-1</strain>
    </source>
</reference>
<proteinExistence type="predicted"/>
<organism evidence="2 3">
    <name type="scientific">Siansivirga zeaxanthinifaciens CC-SAMT-1</name>
    <dbReference type="NCBI Taxonomy" id="1454006"/>
    <lineage>
        <taxon>Bacteria</taxon>
        <taxon>Pseudomonadati</taxon>
        <taxon>Bacteroidota</taxon>
        <taxon>Flavobacteriia</taxon>
        <taxon>Flavobacteriales</taxon>
        <taxon>Flavobacteriaceae</taxon>
        <taxon>Siansivirga</taxon>
    </lineage>
</organism>
<evidence type="ECO:0000313" key="3">
    <source>
        <dbReference type="Proteomes" id="UP000032229"/>
    </source>
</evidence>
<dbReference type="AlphaFoldDB" id="A0A0C5WCF2"/>